<dbReference type="PANTHER" id="PTHR12526:SF510">
    <property type="entry name" value="D-INOSITOL 3-PHOSPHATE GLYCOSYLTRANSFERASE"/>
    <property type="match status" value="1"/>
</dbReference>
<evidence type="ECO:0000313" key="5">
    <source>
        <dbReference type="EMBL" id="TDP82110.1"/>
    </source>
</evidence>
<feature type="domain" description="Glycosyl transferase family 1" evidence="3">
    <location>
        <begin position="189"/>
        <end position="347"/>
    </location>
</feature>
<dbReference type="Proteomes" id="UP000294593">
    <property type="component" value="Unassembled WGS sequence"/>
</dbReference>
<evidence type="ECO:0000313" key="6">
    <source>
        <dbReference type="Proteomes" id="UP000294593"/>
    </source>
</evidence>
<proteinExistence type="predicted"/>
<feature type="domain" description="Glycosyltransferase subfamily 4-like N-terminal" evidence="4">
    <location>
        <begin position="21"/>
        <end position="178"/>
    </location>
</feature>
<sequence>MKQQTIVQLMDFVPNSWRSMEQLLVGLGTRMQDEGWRTVHVFTGEPGERMRQALQHMNSPYLVVNYPIGRDDALRLAEQLRPYEPALIQTHFLSIFNPVLRTLKRRSGARRLVVTDHSSGLVSRKSLPMEVLAKLRGRWASSYVDQVIGVSDFVCRRDVLGVHMPAAQVMCIHNGVDVHHFVPPLLPRAGNPPTIGFIGHLIPQKGIGVLLKSAVALRDQGHDFRLLIAGEGPDADAYVREVQKRHLQDRVSFLGQISDTVGFYQQVDILVVPSEWEEAFGFVVAEGAACGACVITSDAGGMPEIVGRAGEGGLVVPRGRADLLTALLVELMGDPERRMRMGQSARSRMQAQFSMSLTVDRYAQQILKLLA</sequence>
<dbReference type="Gene3D" id="3.40.50.2000">
    <property type="entry name" value="Glycogen Phosphorylase B"/>
    <property type="match status" value="2"/>
</dbReference>
<dbReference type="InterPro" id="IPR028098">
    <property type="entry name" value="Glyco_trans_4-like_N"/>
</dbReference>
<keyword evidence="6" id="KW-1185">Reference proteome</keyword>
<accession>A0A4R6R7X8</accession>
<dbReference type="EMBL" id="SNXW01000006">
    <property type="protein sequence ID" value="TDP82110.1"/>
    <property type="molecule type" value="Genomic_DNA"/>
</dbReference>
<evidence type="ECO:0000256" key="1">
    <source>
        <dbReference type="ARBA" id="ARBA00022676"/>
    </source>
</evidence>
<evidence type="ECO:0000256" key="2">
    <source>
        <dbReference type="ARBA" id="ARBA00022679"/>
    </source>
</evidence>
<dbReference type="Pfam" id="PF00534">
    <property type="entry name" value="Glycos_transf_1"/>
    <property type="match status" value="1"/>
</dbReference>
<dbReference type="PANTHER" id="PTHR12526">
    <property type="entry name" value="GLYCOSYLTRANSFERASE"/>
    <property type="match status" value="1"/>
</dbReference>
<dbReference type="GO" id="GO:0016757">
    <property type="term" value="F:glycosyltransferase activity"/>
    <property type="evidence" value="ECO:0007669"/>
    <property type="project" value="UniProtKB-KW"/>
</dbReference>
<keyword evidence="2 5" id="KW-0808">Transferase</keyword>
<comment type="caution">
    <text evidence="5">The sequence shown here is derived from an EMBL/GenBank/DDBJ whole genome shotgun (WGS) entry which is preliminary data.</text>
</comment>
<dbReference type="CDD" id="cd03801">
    <property type="entry name" value="GT4_PimA-like"/>
    <property type="match status" value="1"/>
</dbReference>
<dbReference type="RefSeq" id="WP_133609263.1">
    <property type="nucleotide sequence ID" value="NZ_SNXW01000006.1"/>
</dbReference>
<name>A0A4R6R7X8_9BURK</name>
<dbReference type="InterPro" id="IPR001296">
    <property type="entry name" value="Glyco_trans_1"/>
</dbReference>
<dbReference type="SUPFAM" id="SSF53756">
    <property type="entry name" value="UDP-Glycosyltransferase/glycogen phosphorylase"/>
    <property type="match status" value="1"/>
</dbReference>
<gene>
    <name evidence="5" type="ORF">EV672_10664</name>
</gene>
<protein>
    <submittedName>
        <fullName evidence="5">Glycosyltransferase involved in cell wall biosynthesis</fullName>
    </submittedName>
</protein>
<evidence type="ECO:0000259" key="3">
    <source>
        <dbReference type="Pfam" id="PF00534"/>
    </source>
</evidence>
<dbReference type="AlphaFoldDB" id="A0A4R6R7X8"/>
<keyword evidence="1" id="KW-0328">Glycosyltransferase</keyword>
<organism evidence="5 6">
    <name type="scientific">Aquabacterium commune</name>
    <dbReference type="NCBI Taxonomy" id="70586"/>
    <lineage>
        <taxon>Bacteria</taxon>
        <taxon>Pseudomonadati</taxon>
        <taxon>Pseudomonadota</taxon>
        <taxon>Betaproteobacteria</taxon>
        <taxon>Burkholderiales</taxon>
        <taxon>Aquabacterium</taxon>
    </lineage>
</organism>
<dbReference type="Pfam" id="PF13439">
    <property type="entry name" value="Glyco_transf_4"/>
    <property type="match status" value="1"/>
</dbReference>
<reference evidence="5 6" key="1">
    <citation type="submission" date="2019-03" db="EMBL/GenBank/DDBJ databases">
        <title>Genomic Encyclopedia of Type Strains, Phase IV (KMG-IV): sequencing the most valuable type-strain genomes for metagenomic binning, comparative biology and taxonomic classification.</title>
        <authorList>
            <person name="Goeker M."/>
        </authorList>
    </citation>
    <scope>NUCLEOTIDE SEQUENCE [LARGE SCALE GENOMIC DNA]</scope>
    <source>
        <strain evidence="5 6">DSM 11901</strain>
    </source>
</reference>
<evidence type="ECO:0000259" key="4">
    <source>
        <dbReference type="Pfam" id="PF13439"/>
    </source>
</evidence>
<dbReference type="OrthoDB" id="9062832at2"/>